<comment type="caution">
    <text evidence="7">The sequence shown here is derived from an EMBL/GenBank/DDBJ whole genome shotgun (WGS) entry which is preliminary data.</text>
</comment>
<name>A0A4U1ICB4_9BURK</name>
<dbReference type="InterPro" id="IPR025708">
    <property type="entry name" value="HSP15"/>
</dbReference>
<dbReference type="PROSITE" id="PS50889">
    <property type="entry name" value="S4"/>
    <property type="match status" value="1"/>
</dbReference>
<dbReference type="SMART" id="SM00363">
    <property type="entry name" value="S4"/>
    <property type="match status" value="1"/>
</dbReference>
<feature type="domain" description="RNA-binding S4" evidence="6">
    <location>
        <begin position="13"/>
        <end position="71"/>
    </location>
</feature>
<keyword evidence="8" id="KW-1185">Reference proteome</keyword>
<dbReference type="SUPFAM" id="SSF55174">
    <property type="entry name" value="Alpha-L RNA-binding motif"/>
    <property type="match status" value="1"/>
</dbReference>
<dbReference type="GO" id="GO:0034605">
    <property type="term" value="P:cellular response to heat"/>
    <property type="evidence" value="ECO:0007669"/>
    <property type="project" value="InterPro"/>
</dbReference>
<reference evidence="7 8" key="1">
    <citation type="submission" date="2019-04" db="EMBL/GenBank/DDBJ databases">
        <title>Trinickia sp. 7GSK02, isolated from subtropical forest soil.</title>
        <authorList>
            <person name="Gao Z.-H."/>
            <person name="Qiu L.-H."/>
        </authorList>
    </citation>
    <scope>NUCLEOTIDE SEQUENCE [LARGE SCALE GENOMIC DNA]</scope>
    <source>
        <strain evidence="7 8">7GSK02</strain>
    </source>
</reference>
<dbReference type="GO" id="GO:0003727">
    <property type="term" value="F:single-stranded RNA binding"/>
    <property type="evidence" value="ECO:0007669"/>
    <property type="project" value="InterPro"/>
</dbReference>
<dbReference type="AlphaFoldDB" id="A0A4U1ICB4"/>
<dbReference type="GO" id="GO:0043023">
    <property type="term" value="F:ribosomal large subunit binding"/>
    <property type="evidence" value="ECO:0007669"/>
    <property type="project" value="InterPro"/>
</dbReference>
<feature type="region of interest" description="Disordered" evidence="5">
    <location>
        <begin position="96"/>
        <end position="135"/>
    </location>
</feature>
<comment type="similarity">
    <text evidence="1">Belongs to the HSP15 family.</text>
</comment>
<evidence type="ECO:0000256" key="5">
    <source>
        <dbReference type="SAM" id="MobiDB-lite"/>
    </source>
</evidence>
<feature type="compositionally biased region" description="Basic and acidic residues" evidence="5">
    <location>
        <begin position="96"/>
        <end position="118"/>
    </location>
</feature>
<keyword evidence="2 4" id="KW-0694">RNA-binding</keyword>
<evidence type="ECO:0000256" key="1">
    <source>
        <dbReference type="ARBA" id="ARBA00008396"/>
    </source>
</evidence>
<dbReference type="InterPro" id="IPR036986">
    <property type="entry name" value="S4_RNA-bd_sf"/>
</dbReference>
<dbReference type="PIRSF" id="PIRSF016821">
    <property type="entry name" value="HSP15"/>
    <property type="match status" value="1"/>
</dbReference>
<dbReference type="GO" id="GO:0003677">
    <property type="term" value="F:DNA binding"/>
    <property type="evidence" value="ECO:0007669"/>
    <property type="project" value="UniProtKB-KW"/>
</dbReference>
<evidence type="ECO:0000256" key="3">
    <source>
        <dbReference type="ARBA" id="ARBA00023125"/>
    </source>
</evidence>
<evidence type="ECO:0000256" key="2">
    <source>
        <dbReference type="ARBA" id="ARBA00022884"/>
    </source>
</evidence>
<dbReference type="Gene3D" id="3.10.290.10">
    <property type="entry name" value="RNA-binding S4 domain"/>
    <property type="match status" value="1"/>
</dbReference>
<dbReference type="InterPro" id="IPR002942">
    <property type="entry name" value="S4_RNA-bd"/>
</dbReference>
<proteinExistence type="inferred from homology"/>
<dbReference type="RefSeq" id="WP_136893198.1">
    <property type="nucleotide sequence ID" value="NZ_SWJE01000003.1"/>
</dbReference>
<dbReference type="Proteomes" id="UP000305539">
    <property type="component" value="Unassembled WGS sequence"/>
</dbReference>
<evidence type="ECO:0000313" key="7">
    <source>
        <dbReference type="EMBL" id="TKC91241.1"/>
    </source>
</evidence>
<sequence>MNYKISTEPGARLRIDKWLWAARFFKTRSLAADAVEKGRVRIGGAPVKPAKDVRVGDLVDIEIERIVWQVQVLGICEVRGPASVAQTLYAETADSRERRTAELERRKTYREPAAELHGRPTKRDRRIIDKLSGGG</sequence>
<gene>
    <name evidence="7" type="ORF">FAZ69_06865</name>
</gene>
<evidence type="ECO:0000259" key="6">
    <source>
        <dbReference type="SMART" id="SM00363"/>
    </source>
</evidence>
<keyword evidence="3" id="KW-0238">DNA-binding</keyword>
<evidence type="ECO:0000313" key="8">
    <source>
        <dbReference type="Proteomes" id="UP000305539"/>
    </source>
</evidence>
<accession>A0A4U1ICB4</accession>
<organism evidence="7 8">
    <name type="scientific">Trinickia terrae</name>
    <dbReference type="NCBI Taxonomy" id="2571161"/>
    <lineage>
        <taxon>Bacteria</taxon>
        <taxon>Pseudomonadati</taxon>
        <taxon>Pseudomonadota</taxon>
        <taxon>Betaproteobacteria</taxon>
        <taxon>Burkholderiales</taxon>
        <taxon>Burkholderiaceae</taxon>
        <taxon>Trinickia</taxon>
    </lineage>
</organism>
<protein>
    <submittedName>
        <fullName evidence="7">RNA-binding S4 domain-containing protein</fullName>
    </submittedName>
</protein>
<dbReference type="OrthoDB" id="9797176at2"/>
<dbReference type="Pfam" id="PF01479">
    <property type="entry name" value="S4"/>
    <property type="match status" value="1"/>
</dbReference>
<evidence type="ECO:0000256" key="4">
    <source>
        <dbReference type="PROSITE-ProRule" id="PRU00182"/>
    </source>
</evidence>
<dbReference type="CDD" id="cd00165">
    <property type="entry name" value="S4"/>
    <property type="match status" value="1"/>
</dbReference>
<dbReference type="EMBL" id="SWJE01000003">
    <property type="protein sequence ID" value="TKC91241.1"/>
    <property type="molecule type" value="Genomic_DNA"/>
</dbReference>